<protein>
    <submittedName>
        <fullName evidence="2">Sua5 YciO YrdC YwlC family protein</fullName>
    </submittedName>
</protein>
<dbReference type="RefSeq" id="WP_197547712.1">
    <property type="nucleotide sequence ID" value="NZ_CP063164.1"/>
</dbReference>
<dbReference type="Pfam" id="PF01300">
    <property type="entry name" value="Sua5_yciO_yrdC"/>
    <property type="match status" value="1"/>
</dbReference>
<reference evidence="2 3" key="1">
    <citation type="submission" date="2020-10" db="EMBL/GenBank/DDBJ databases">
        <title>The genome of sulfurovum sp.</title>
        <authorList>
            <person name="Xie S."/>
            <person name="Shao Z."/>
            <person name="Jiang L."/>
        </authorList>
    </citation>
    <scope>NUCLEOTIDE SEQUENCE [LARGE SCALE GENOMIC DNA]</scope>
    <source>
        <strain evidence="2 3">ST-419</strain>
    </source>
</reference>
<gene>
    <name evidence="2" type="ORF">IMZ28_06115</name>
</gene>
<name>A0A7M1S3W0_9BACT</name>
<dbReference type="InterPro" id="IPR017945">
    <property type="entry name" value="DHBP_synth_RibB-like_a/b_dom"/>
</dbReference>
<dbReference type="Gene3D" id="3.90.870.10">
    <property type="entry name" value="DHBP synthase"/>
    <property type="match status" value="1"/>
</dbReference>
<evidence type="ECO:0000313" key="3">
    <source>
        <dbReference type="Proteomes" id="UP000595074"/>
    </source>
</evidence>
<dbReference type="GO" id="GO:0003725">
    <property type="term" value="F:double-stranded RNA binding"/>
    <property type="evidence" value="ECO:0007669"/>
    <property type="project" value="InterPro"/>
</dbReference>
<dbReference type="EMBL" id="CP063164">
    <property type="protein sequence ID" value="QOR61040.1"/>
    <property type="molecule type" value="Genomic_DNA"/>
</dbReference>
<feature type="domain" description="YrdC-like" evidence="1">
    <location>
        <begin position="31"/>
        <end position="152"/>
    </location>
</feature>
<evidence type="ECO:0000259" key="1">
    <source>
        <dbReference type="Pfam" id="PF01300"/>
    </source>
</evidence>
<dbReference type="KEGG" id="sinu:IMZ28_06115"/>
<sequence length="152" mass="17569">MSNKVGREVLKELVFLTQTDTTIGFVSQDPDRLTAVKQRPSHKYYIKAVNSLHTLKTFTRVPSCHKKRVRRANKTTYVMPNRDSYRVVKEKHHLLLLNRLKWAYTTSANLSGHSYDETFAKEAADVIIEPLKKANTPSSIFKLGKNQIKRIR</sequence>
<keyword evidence="3" id="KW-1185">Reference proteome</keyword>
<dbReference type="SUPFAM" id="SSF55821">
    <property type="entry name" value="YrdC/RibB"/>
    <property type="match status" value="1"/>
</dbReference>
<proteinExistence type="predicted"/>
<organism evidence="2 3">
    <name type="scientific">Sulfurovum indicum</name>
    <dbReference type="NCBI Taxonomy" id="2779528"/>
    <lineage>
        <taxon>Bacteria</taxon>
        <taxon>Pseudomonadati</taxon>
        <taxon>Campylobacterota</taxon>
        <taxon>Epsilonproteobacteria</taxon>
        <taxon>Campylobacterales</taxon>
        <taxon>Sulfurovaceae</taxon>
        <taxon>Sulfurovum</taxon>
    </lineage>
</organism>
<dbReference type="AlphaFoldDB" id="A0A7M1S3W0"/>
<dbReference type="Proteomes" id="UP000595074">
    <property type="component" value="Chromosome"/>
</dbReference>
<accession>A0A7M1S3W0</accession>
<dbReference type="InterPro" id="IPR006070">
    <property type="entry name" value="Sua5-like_dom"/>
</dbReference>
<evidence type="ECO:0000313" key="2">
    <source>
        <dbReference type="EMBL" id="QOR61040.1"/>
    </source>
</evidence>